<dbReference type="Proteomes" id="UP000186308">
    <property type="component" value="Unassembled WGS sequence"/>
</dbReference>
<name>A0A8G2CIZ4_ACIRU</name>
<proteinExistence type="predicted"/>
<comment type="caution">
    <text evidence="1">The sequence shown here is derived from an EMBL/GenBank/DDBJ whole genome shotgun (WGS) entry which is preliminary data.</text>
</comment>
<evidence type="ECO:0000313" key="1">
    <source>
        <dbReference type="EMBL" id="SIQ39607.1"/>
    </source>
</evidence>
<sequence length="343" mass="38133">MRWSLGVTSDMIVMISGAQQKNIDRRIIGVIEAAPYLGQNPRASQRISVYVNGTIQCESALSRPGLIAFFIPDEALGQPISISLDHPDALSPAAAGQVEDRRRLAFACRRLHIWSVARYPQSTQPSLCPVLGTPAELLSAFESLGDNCEFGIAQRLSGCEPLGLLRFTATPLPSLIDLLLHEGGGIGDPTTIELDLRGEPQEYILTEKRYNLTYHTFIYADQMPAARVRHRESQKLTLLRRRMLDDLKSARRIYVVKHNVALREEDVISLFLLLRHYGANRLLYVAPAEIDNPPGSVELLMPGLARGYIDRFAPYDNAADVSLECWLAICRQAERLLAGDTPC</sequence>
<protein>
    <submittedName>
        <fullName evidence="1">Uncharacterized protein</fullName>
    </submittedName>
</protein>
<evidence type="ECO:0000313" key="2">
    <source>
        <dbReference type="Proteomes" id="UP000186308"/>
    </source>
</evidence>
<organism evidence="1 2">
    <name type="scientific">Acidiphilium rubrum</name>
    <dbReference type="NCBI Taxonomy" id="526"/>
    <lineage>
        <taxon>Bacteria</taxon>
        <taxon>Pseudomonadati</taxon>
        <taxon>Pseudomonadota</taxon>
        <taxon>Alphaproteobacteria</taxon>
        <taxon>Acetobacterales</taxon>
        <taxon>Acidocellaceae</taxon>
        <taxon>Acidiphilium</taxon>
    </lineage>
</organism>
<dbReference type="AlphaFoldDB" id="A0A8G2CIZ4"/>
<keyword evidence="2" id="KW-1185">Reference proteome</keyword>
<dbReference type="EMBL" id="FTNE01000004">
    <property type="protein sequence ID" value="SIQ39607.1"/>
    <property type="molecule type" value="Genomic_DNA"/>
</dbReference>
<reference evidence="1 2" key="1">
    <citation type="submission" date="2017-01" db="EMBL/GenBank/DDBJ databases">
        <authorList>
            <person name="Varghese N."/>
            <person name="Submissions S."/>
        </authorList>
    </citation>
    <scope>NUCLEOTIDE SEQUENCE [LARGE SCALE GENOMIC DNA]</scope>
    <source>
        <strain evidence="1 2">ATCC 35905</strain>
    </source>
</reference>
<gene>
    <name evidence="1" type="ORF">SAMN05421828_104101</name>
</gene>
<accession>A0A8G2CIZ4</accession>